<comment type="caution">
    <text evidence="2">The sequence shown here is derived from an EMBL/GenBank/DDBJ whole genome shotgun (WGS) entry which is preliminary data.</text>
</comment>
<evidence type="ECO:0000256" key="1">
    <source>
        <dbReference type="SAM" id="MobiDB-lite"/>
    </source>
</evidence>
<gene>
    <name evidence="2" type="ORF">GCM10022286_25170</name>
</gene>
<organism evidence="2 3">
    <name type="scientific">Gryllotalpicola daejeonensis</name>
    <dbReference type="NCBI Taxonomy" id="993087"/>
    <lineage>
        <taxon>Bacteria</taxon>
        <taxon>Bacillati</taxon>
        <taxon>Actinomycetota</taxon>
        <taxon>Actinomycetes</taxon>
        <taxon>Micrococcales</taxon>
        <taxon>Microbacteriaceae</taxon>
        <taxon>Gryllotalpicola</taxon>
    </lineage>
</organism>
<reference evidence="2" key="2">
    <citation type="submission" date="2023-12" db="EMBL/GenBank/DDBJ databases">
        <authorList>
            <person name="Sun Q."/>
            <person name="Inoue M."/>
        </authorList>
    </citation>
    <scope>NUCLEOTIDE SEQUENCE</scope>
    <source>
        <strain evidence="2">JCM 17590</strain>
    </source>
</reference>
<feature type="region of interest" description="Disordered" evidence="1">
    <location>
        <begin position="1"/>
        <end position="78"/>
    </location>
</feature>
<proteinExistence type="predicted"/>
<dbReference type="Proteomes" id="UP001415169">
    <property type="component" value="Unassembled WGS sequence"/>
</dbReference>
<protein>
    <submittedName>
        <fullName evidence="2">Uncharacterized protein</fullName>
    </submittedName>
</protein>
<sequence>MPLGRSGYREGMTEMENGTHPQDPAEGADDDQQQRSDDRSPHPEQPAEGGDHGARQNEERPLNDGDDITQPGGEEPAD</sequence>
<evidence type="ECO:0000313" key="3">
    <source>
        <dbReference type="Proteomes" id="UP001415169"/>
    </source>
</evidence>
<accession>A0ABP7ZM62</accession>
<keyword evidence="3" id="KW-1185">Reference proteome</keyword>
<dbReference type="EMBL" id="BAABBV010000001">
    <property type="protein sequence ID" value="GAA4163964.1"/>
    <property type="molecule type" value="Genomic_DNA"/>
</dbReference>
<name>A0ABP7ZM62_9MICO</name>
<reference evidence="2" key="1">
    <citation type="journal article" date="2014" name="Int. J. Syst. Evol. Microbiol.">
        <title>Complete genome of a new Firmicutes species belonging to the dominant human colonic microbiota ('Ruminococcus bicirculans') reveals two chromosomes and a selective capacity to utilize plant glucans.</title>
        <authorList>
            <consortium name="NISC Comparative Sequencing Program"/>
            <person name="Wegmann U."/>
            <person name="Louis P."/>
            <person name="Goesmann A."/>
            <person name="Henrissat B."/>
            <person name="Duncan S.H."/>
            <person name="Flint H.J."/>
        </authorList>
    </citation>
    <scope>NUCLEOTIDE SEQUENCE</scope>
    <source>
        <strain evidence="2">JCM 17590</strain>
    </source>
</reference>
<feature type="compositionally biased region" description="Basic and acidic residues" evidence="1">
    <location>
        <begin position="49"/>
        <end position="63"/>
    </location>
</feature>
<evidence type="ECO:0000313" key="2">
    <source>
        <dbReference type="EMBL" id="GAA4163964.1"/>
    </source>
</evidence>
<feature type="compositionally biased region" description="Basic and acidic residues" evidence="1">
    <location>
        <begin position="32"/>
        <end position="42"/>
    </location>
</feature>